<evidence type="ECO:0000313" key="18">
    <source>
        <dbReference type="EMBL" id="EMR72715.1"/>
    </source>
</evidence>
<keyword evidence="5 16" id="KW-0732">Signal</keyword>
<keyword evidence="6" id="KW-0136">Cellulose degradation</keyword>
<keyword evidence="19" id="KW-1185">Reference proteome</keyword>
<dbReference type="KEGG" id="ela:UCREL1_230"/>
<comment type="catalytic activity">
    <reaction evidence="14">
        <text>[(1-&gt;4)-beta-D-glucosyl]n+m + reduced acceptor + O2 = 4-dehydro-beta-D-glucosyl-[(1-&gt;4)-beta-D-glucosyl]n-1 + [(1-&gt;4)-beta-D-glucosyl]m + acceptor + H2O.</text>
        <dbReference type="EC" id="1.14.99.56"/>
    </reaction>
</comment>
<dbReference type="Pfam" id="PF03443">
    <property type="entry name" value="AA9"/>
    <property type="match status" value="1"/>
</dbReference>
<evidence type="ECO:0000313" key="19">
    <source>
        <dbReference type="Proteomes" id="UP000012174"/>
    </source>
</evidence>
<evidence type="ECO:0000256" key="2">
    <source>
        <dbReference type="ARBA" id="ARBA00004613"/>
    </source>
</evidence>
<keyword evidence="18" id="KW-0378">Hydrolase</keyword>
<dbReference type="PANTHER" id="PTHR33353:SF10">
    <property type="entry name" value="ENDO-BETA-1,4-GLUCANASE D"/>
    <property type="match status" value="1"/>
</dbReference>
<comment type="similarity">
    <text evidence="13">Belongs to the polysaccharide monooxygenase AA9 family.</text>
</comment>
<keyword evidence="10" id="KW-1015">Disulfide bond</keyword>
<protein>
    <recommendedName>
        <fullName evidence="15">lytic cellulose monooxygenase (C4-dehydrogenating)</fullName>
        <ecNumber evidence="15">1.14.99.56</ecNumber>
    </recommendedName>
</protein>
<evidence type="ECO:0000256" key="10">
    <source>
        <dbReference type="ARBA" id="ARBA00023157"/>
    </source>
</evidence>
<evidence type="ECO:0000256" key="8">
    <source>
        <dbReference type="ARBA" id="ARBA00023008"/>
    </source>
</evidence>
<dbReference type="InterPro" id="IPR005103">
    <property type="entry name" value="AA9_LPMO"/>
</dbReference>
<dbReference type="GO" id="GO:0004497">
    <property type="term" value="F:monooxygenase activity"/>
    <property type="evidence" value="ECO:0007669"/>
    <property type="project" value="UniProtKB-KW"/>
</dbReference>
<name>M7U1A6_EUTLA</name>
<feature type="signal peptide" evidence="16">
    <location>
        <begin position="1"/>
        <end position="16"/>
    </location>
</feature>
<keyword evidence="11" id="KW-0119">Carbohydrate metabolism</keyword>
<dbReference type="PANTHER" id="PTHR33353">
    <property type="entry name" value="PUTATIVE (AFU_ORTHOLOGUE AFUA_1G12560)-RELATED"/>
    <property type="match status" value="1"/>
</dbReference>
<dbReference type="HOGENOM" id="CLU_031730_4_2_1"/>
<evidence type="ECO:0000256" key="3">
    <source>
        <dbReference type="ARBA" id="ARBA00022525"/>
    </source>
</evidence>
<feature type="domain" description="Auxiliary Activity family 9 catalytic" evidence="17">
    <location>
        <begin position="17"/>
        <end position="220"/>
    </location>
</feature>
<evidence type="ECO:0000256" key="9">
    <source>
        <dbReference type="ARBA" id="ARBA00023033"/>
    </source>
</evidence>
<reference evidence="19" key="1">
    <citation type="journal article" date="2013" name="Genome Announc.">
        <title>Draft genome sequence of the grapevine dieback fungus Eutypa lata UCR-EL1.</title>
        <authorList>
            <person name="Blanco-Ulate B."/>
            <person name="Rolshausen P.E."/>
            <person name="Cantu D."/>
        </authorList>
    </citation>
    <scope>NUCLEOTIDE SEQUENCE [LARGE SCALE GENOMIC DNA]</scope>
    <source>
        <strain evidence="19">UCR-EL1</strain>
    </source>
</reference>
<keyword evidence="7" id="KW-0560">Oxidoreductase</keyword>
<dbReference type="OMA" id="HYTFPEL"/>
<evidence type="ECO:0000256" key="4">
    <source>
        <dbReference type="ARBA" id="ARBA00022723"/>
    </source>
</evidence>
<evidence type="ECO:0000256" key="1">
    <source>
        <dbReference type="ARBA" id="ARBA00001973"/>
    </source>
</evidence>
<gene>
    <name evidence="18" type="ORF">UCREL1_230</name>
</gene>
<accession>M7U1A6</accession>
<keyword evidence="4" id="KW-0479">Metal-binding</keyword>
<feature type="chain" id="PRO_5004086112" description="lytic cellulose monooxygenase (C4-dehydrogenating)" evidence="16">
    <location>
        <begin position="17"/>
        <end position="230"/>
    </location>
</feature>
<dbReference type="GO" id="GO:0005576">
    <property type="term" value="C:extracellular region"/>
    <property type="evidence" value="ECO:0007669"/>
    <property type="project" value="UniProtKB-SubCell"/>
</dbReference>
<dbReference type="EMBL" id="KB705392">
    <property type="protein sequence ID" value="EMR72715.1"/>
    <property type="molecule type" value="Genomic_DNA"/>
</dbReference>
<evidence type="ECO:0000259" key="17">
    <source>
        <dbReference type="Pfam" id="PF03443"/>
    </source>
</evidence>
<dbReference type="InterPro" id="IPR049892">
    <property type="entry name" value="AA9"/>
</dbReference>
<dbReference type="Proteomes" id="UP000012174">
    <property type="component" value="Unassembled WGS sequence"/>
</dbReference>
<dbReference type="GO" id="GO:0016787">
    <property type="term" value="F:hydrolase activity"/>
    <property type="evidence" value="ECO:0007669"/>
    <property type="project" value="UniProtKB-KW"/>
</dbReference>
<evidence type="ECO:0000256" key="12">
    <source>
        <dbReference type="ARBA" id="ARBA00023326"/>
    </source>
</evidence>
<evidence type="ECO:0000256" key="16">
    <source>
        <dbReference type="SAM" id="SignalP"/>
    </source>
</evidence>
<comment type="subcellular location">
    <subcellularLocation>
        <location evidence="2">Secreted</location>
    </subcellularLocation>
</comment>
<dbReference type="EC" id="1.14.99.56" evidence="15"/>
<keyword evidence="3" id="KW-0964">Secreted</keyword>
<dbReference type="CDD" id="cd21175">
    <property type="entry name" value="LPMO_AA9"/>
    <property type="match status" value="1"/>
</dbReference>
<evidence type="ECO:0000256" key="11">
    <source>
        <dbReference type="ARBA" id="ARBA00023277"/>
    </source>
</evidence>
<dbReference type="AlphaFoldDB" id="M7U1A6"/>
<keyword evidence="12" id="KW-0624">Polysaccharide degradation</keyword>
<evidence type="ECO:0000256" key="15">
    <source>
        <dbReference type="ARBA" id="ARBA00047174"/>
    </source>
</evidence>
<keyword evidence="9" id="KW-0503">Monooxygenase</keyword>
<dbReference type="eggNOG" id="ENOG502RYSN">
    <property type="taxonomic scope" value="Eukaryota"/>
</dbReference>
<keyword evidence="8" id="KW-0186">Copper</keyword>
<dbReference type="GO" id="GO:0046872">
    <property type="term" value="F:metal ion binding"/>
    <property type="evidence" value="ECO:0007669"/>
    <property type="project" value="UniProtKB-KW"/>
</dbReference>
<proteinExistence type="inferred from homology"/>
<evidence type="ECO:0000256" key="14">
    <source>
        <dbReference type="ARBA" id="ARBA00045077"/>
    </source>
</evidence>
<dbReference type="GO" id="GO:0030245">
    <property type="term" value="P:cellulose catabolic process"/>
    <property type="evidence" value="ECO:0007669"/>
    <property type="project" value="UniProtKB-KW"/>
</dbReference>
<dbReference type="OrthoDB" id="5271017at2759"/>
<evidence type="ECO:0000256" key="13">
    <source>
        <dbReference type="ARBA" id="ARBA00044502"/>
    </source>
</evidence>
<evidence type="ECO:0000256" key="7">
    <source>
        <dbReference type="ARBA" id="ARBA00023002"/>
    </source>
</evidence>
<comment type="cofactor">
    <cofactor evidence="1">
        <name>Cu(2+)</name>
        <dbReference type="ChEBI" id="CHEBI:29036"/>
    </cofactor>
</comment>
<evidence type="ECO:0000256" key="6">
    <source>
        <dbReference type="ARBA" id="ARBA00023001"/>
    </source>
</evidence>
<dbReference type="Gene3D" id="2.70.50.70">
    <property type="match status" value="1"/>
</dbReference>
<evidence type="ECO:0000256" key="5">
    <source>
        <dbReference type="ARBA" id="ARBA00022729"/>
    </source>
</evidence>
<sequence length="230" mass="23802">MQVVAVLLALAAAVNAHYTFPALVADGKTTADWEYVRKTTNYQSNGPVTDVNSDAFRCYQLAPGNEGAKVMTVAAGSTVGFTAKSSVSHPGTLQFYMAKVPSGQTADSWDGAGAVWFKIFSQGPNIAPSGLTWPSQGAAQVTTKIPSCIPAGDYLLRVEHIALHSAGSVGGAQTYISCAQLTVTGGGSTTPSGLVSFPGAYSPNDPGLLINIYYPVPTSYTAPGPKVFTC</sequence>
<organism evidence="18 19">
    <name type="scientific">Eutypa lata (strain UCR-EL1)</name>
    <name type="common">Grapevine dieback disease fungus</name>
    <name type="synonym">Eutypa armeniacae</name>
    <dbReference type="NCBI Taxonomy" id="1287681"/>
    <lineage>
        <taxon>Eukaryota</taxon>
        <taxon>Fungi</taxon>
        <taxon>Dikarya</taxon>
        <taxon>Ascomycota</taxon>
        <taxon>Pezizomycotina</taxon>
        <taxon>Sordariomycetes</taxon>
        <taxon>Xylariomycetidae</taxon>
        <taxon>Xylariales</taxon>
        <taxon>Diatrypaceae</taxon>
        <taxon>Eutypa</taxon>
    </lineage>
</organism>